<feature type="domain" description="MmgE/PrpD C-terminal" evidence="3">
    <location>
        <begin position="273"/>
        <end position="442"/>
    </location>
</feature>
<dbReference type="eggNOG" id="COG2079">
    <property type="taxonomic scope" value="Bacteria"/>
</dbReference>
<protein>
    <submittedName>
        <fullName evidence="4">MmgE/PrpD family protein</fullName>
    </submittedName>
</protein>
<dbReference type="InterPro" id="IPR045336">
    <property type="entry name" value="MmgE_PrpD_N"/>
</dbReference>
<name>A0A0T5X976_9BACT</name>
<organism evidence="4 5">
    <name type="scientific">Acetomicrobium hydrogeniformans ATCC BAA-1850</name>
    <dbReference type="NCBI Taxonomy" id="592015"/>
    <lineage>
        <taxon>Bacteria</taxon>
        <taxon>Thermotogati</taxon>
        <taxon>Synergistota</taxon>
        <taxon>Synergistia</taxon>
        <taxon>Synergistales</taxon>
        <taxon>Acetomicrobiaceae</taxon>
        <taxon>Acetomicrobium</taxon>
    </lineage>
</organism>
<dbReference type="InterPro" id="IPR005656">
    <property type="entry name" value="MmgE_PrpD"/>
</dbReference>
<evidence type="ECO:0000313" key="4">
    <source>
        <dbReference type="EMBL" id="KRT34462.1"/>
    </source>
</evidence>
<reference evidence="5" key="1">
    <citation type="submission" date="2012-09" db="EMBL/GenBank/DDBJ databases">
        <authorList>
            <person name="Weinstock G."/>
            <person name="Sodergren E."/>
            <person name="Clifton S."/>
            <person name="Fulton L."/>
            <person name="Fulton B."/>
            <person name="Courtney L."/>
            <person name="Fronick C."/>
            <person name="Harrison M."/>
            <person name="Strong C."/>
            <person name="Farmer C."/>
            <person name="Delehaunty K."/>
            <person name="Markovic C."/>
            <person name="Hall O."/>
            <person name="Minx P."/>
            <person name="Tomlinson C."/>
            <person name="Mitreva M."/>
            <person name="Nelson J."/>
            <person name="Hou S."/>
            <person name="Wollam A."/>
            <person name="Pepin K.H."/>
            <person name="Johnson M."/>
            <person name="Bhonagiri V."/>
            <person name="Nash W.E."/>
            <person name="Suruliraj S."/>
            <person name="Warren W."/>
            <person name="Chinwalla A."/>
            <person name="Mardis E.R."/>
            <person name="Wilson R.K."/>
        </authorList>
    </citation>
    <scope>NUCLEOTIDE SEQUENCE [LARGE SCALE GENOMIC DNA]</scope>
    <source>
        <strain evidence="5">OS1</strain>
    </source>
</reference>
<dbReference type="InterPro" id="IPR045337">
    <property type="entry name" value="MmgE_PrpD_C"/>
</dbReference>
<accession>A0A0T5X976</accession>
<evidence type="ECO:0000256" key="1">
    <source>
        <dbReference type="ARBA" id="ARBA00006174"/>
    </source>
</evidence>
<dbReference type="Proteomes" id="UP000005273">
    <property type="component" value="Unassembled WGS sequence"/>
</dbReference>
<proteinExistence type="inferred from homology"/>
<gene>
    <name evidence="4" type="ORF">HMPREF1705_02835</name>
</gene>
<dbReference type="PANTHER" id="PTHR16943:SF8">
    <property type="entry name" value="2-METHYLCITRATE DEHYDRATASE"/>
    <property type="match status" value="1"/>
</dbReference>
<evidence type="ECO:0000259" key="3">
    <source>
        <dbReference type="Pfam" id="PF19305"/>
    </source>
</evidence>
<dbReference type="Pfam" id="PF19305">
    <property type="entry name" value="MmgE_PrpD_C"/>
    <property type="match status" value="1"/>
</dbReference>
<evidence type="ECO:0000259" key="2">
    <source>
        <dbReference type="Pfam" id="PF03972"/>
    </source>
</evidence>
<dbReference type="InterPro" id="IPR042188">
    <property type="entry name" value="MmgE/PrpD_sf_2"/>
</dbReference>
<dbReference type="OrthoDB" id="1351at2"/>
<dbReference type="RefSeq" id="WP_009200656.1">
    <property type="nucleotide sequence ID" value="NZ_ACJX03000001.1"/>
</dbReference>
<evidence type="ECO:0000313" key="5">
    <source>
        <dbReference type="Proteomes" id="UP000005273"/>
    </source>
</evidence>
<dbReference type="InterPro" id="IPR036148">
    <property type="entry name" value="MmgE/PrpD_sf"/>
</dbReference>
<dbReference type="SUPFAM" id="SSF103378">
    <property type="entry name" value="2-methylcitrate dehydratase PrpD"/>
    <property type="match status" value="1"/>
</dbReference>
<dbReference type="Gene3D" id="1.10.4100.10">
    <property type="entry name" value="2-methylcitrate dehydratase PrpD"/>
    <property type="match status" value="1"/>
</dbReference>
<dbReference type="AlphaFoldDB" id="A0A0T5X976"/>
<dbReference type="Pfam" id="PF03972">
    <property type="entry name" value="MmgE_PrpD_N"/>
    <property type="match status" value="1"/>
</dbReference>
<dbReference type="Gene3D" id="3.30.1330.120">
    <property type="entry name" value="2-methylcitrate dehydratase PrpD"/>
    <property type="match status" value="1"/>
</dbReference>
<dbReference type="PANTHER" id="PTHR16943">
    <property type="entry name" value="2-METHYLCITRATE DEHYDRATASE-RELATED"/>
    <property type="match status" value="1"/>
</dbReference>
<dbReference type="EMBL" id="ACJX03000001">
    <property type="protein sequence ID" value="KRT34462.1"/>
    <property type="molecule type" value="Genomic_DNA"/>
</dbReference>
<keyword evidence="5" id="KW-1185">Reference proteome</keyword>
<feature type="domain" description="MmgE/PrpD N-terminal" evidence="2">
    <location>
        <begin position="9"/>
        <end position="248"/>
    </location>
</feature>
<dbReference type="STRING" id="592015.HMPREF1705_02835"/>
<dbReference type="GO" id="GO:0016829">
    <property type="term" value="F:lyase activity"/>
    <property type="evidence" value="ECO:0007669"/>
    <property type="project" value="InterPro"/>
</dbReference>
<dbReference type="InterPro" id="IPR042183">
    <property type="entry name" value="MmgE/PrpD_sf_1"/>
</dbReference>
<sequence length="462" mass="51502">MSEKQTMSRRLSEFAVSLKYEDIPSEVMEHLKNVMLDGYGCGLFGSTTPWMRIYKDVLTARTDRKEASIWGTKDKTSVTAAMMINGSAINSFELDDTHTDGIIHVSTGVLGCVTSFAEMLESVSGKEFLVAAALAYEISCRVAAPIGMELAHQGFNNTGTTCVFGSTAGVGRLLGLNAEQMQHAMGISGNWASGLQAVQFASMAKRIVPSKSSEGAIVGALLAKEGFTGIEDVFENEFGGFYHCFTDRVYNEERTCGELGDRWELMGIGLKFYSTCRSKHTTIDGLRKFRAEHPEIKPEDIKKIVVHTTSITRKYSVDADDIKSVVSAQLSHPYVCAVTLMEGNAFIDQFTEDKIKDPKILEFARKVEVVDDPEIENLPRALRYTVKIDIHINDGRVFNLEVNYPKGHPKNPFTKEELLWKFKTLGYKAIPDDKKLDKIAEALFNLEEVKNVKNFVELLRKE</sequence>
<comment type="similarity">
    <text evidence="1">Belongs to the PrpD family.</text>
</comment>
<comment type="caution">
    <text evidence="4">The sequence shown here is derived from an EMBL/GenBank/DDBJ whole genome shotgun (WGS) entry which is preliminary data.</text>
</comment>